<reference evidence="1" key="1">
    <citation type="submission" date="2014-09" db="EMBL/GenBank/DDBJ databases">
        <authorList>
            <person name="Magalhaes I.L.F."/>
            <person name="Oliveira U."/>
            <person name="Santos F.R."/>
            <person name="Vidigal T.H.D.A."/>
            <person name="Brescovit A.D."/>
            <person name="Santos A.J."/>
        </authorList>
    </citation>
    <scope>NUCLEOTIDE SEQUENCE</scope>
    <source>
        <tissue evidence="1">Shoot tissue taken approximately 20 cm above the soil surface</tissue>
    </source>
</reference>
<name>A0A0A9AAL6_ARUDO</name>
<organism evidence="1">
    <name type="scientific">Arundo donax</name>
    <name type="common">Giant reed</name>
    <name type="synonym">Donax arundinaceus</name>
    <dbReference type="NCBI Taxonomy" id="35708"/>
    <lineage>
        <taxon>Eukaryota</taxon>
        <taxon>Viridiplantae</taxon>
        <taxon>Streptophyta</taxon>
        <taxon>Embryophyta</taxon>
        <taxon>Tracheophyta</taxon>
        <taxon>Spermatophyta</taxon>
        <taxon>Magnoliopsida</taxon>
        <taxon>Liliopsida</taxon>
        <taxon>Poales</taxon>
        <taxon>Poaceae</taxon>
        <taxon>PACMAD clade</taxon>
        <taxon>Arundinoideae</taxon>
        <taxon>Arundineae</taxon>
        <taxon>Arundo</taxon>
    </lineage>
</organism>
<protein>
    <submittedName>
        <fullName evidence="1">Uncharacterized protein</fullName>
    </submittedName>
</protein>
<dbReference type="EMBL" id="GBRH01249171">
    <property type="protein sequence ID" value="JAD48724.1"/>
    <property type="molecule type" value="Transcribed_RNA"/>
</dbReference>
<evidence type="ECO:0000313" key="1">
    <source>
        <dbReference type="EMBL" id="JAD48724.1"/>
    </source>
</evidence>
<sequence>MLVRVMYACGLPCDKDSGARLPCLGFTPPCTCKMLL</sequence>
<accession>A0A0A9AAL6</accession>
<dbReference type="AlphaFoldDB" id="A0A0A9AAL6"/>
<reference evidence="1" key="2">
    <citation type="journal article" date="2015" name="Data Brief">
        <title>Shoot transcriptome of the giant reed, Arundo donax.</title>
        <authorList>
            <person name="Barrero R.A."/>
            <person name="Guerrero F.D."/>
            <person name="Moolhuijzen P."/>
            <person name="Goolsby J.A."/>
            <person name="Tidwell J."/>
            <person name="Bellgard S.E."/>
            <person name="Bellgard M.I."/>
        </authorList>
    </citation>
    <scope>NUCLEOTIDE SEQUENCE</scope>
    <source>
        <tissue evidence="1">Shoot tissue taken approximately 20 cm above the soil surface</tissue>
    </source>
</reference>
<proteinExistence type="predicted"/>